<dbReference type="InterPro" id="IPR026960">
    <property type="entry name" value="RVT-Znf"/>
</dbReference>
<gene>
    <name evidence="2" type="ORF">Dsin_023942</name>
</gene>
<evidence type="ECO:0000313" key="2">
    <source>
        <dbReference type="EMBL" id="KAK3200527.1"/>
    </source>
</evidence>
<proteinExistence type="predicted"/>
<dbReference type="Pfam" id="PF13966">
    <property type="entry name" value="zf-RVT"/>
    <property type="match status" value="1"/>
</dbReference>
<keyword evidence="3" id="KW-1185">Reference proteome</keyword>
<evidence type="ECO:0000259" key="1">
    <source>
        <dbReference type="Pfam" id="PF13966"/>
    </source>
</evidence>
<organism evidence="2 3">
    <name type="scientific">Dipteronia sinensis</name>
    <dbReference type="NCBI Taxonomy" id="43782"/>
    <lineage>
        <taxon>Eukaryota</taxon>
        <taxon>Viridiplantae</taxon>
        <taxon>Streptophyta</taxon>
        <taxon>Embryophyta</taxon>
        <taxon>Tracheophyta</taxon>
        <taxon>Spermatophyta</taxon>
        <taxon>Magnoliopsida</taxon>
        <taxon>eudicotyledons</taxon>
        <taxon>Gunneridae</taxon>
        <taxon>Pentapetalae</taxon>
        <taxon>rosids</taxon>
        <taxon>malvids</taxon>
        <taxon>Sapindales</taxon>
        <taxon>Sapindaceae</taxon>
        <taxon>Hippocastanoideae</taxon>
        <taxon>Acereae</taxon>
        <taxon>Dipteronia</taxon>
    </lineage>
</organism>
<name>A0AAE0A567_9ROSI</name>
<sequence>MASPLQRKLAVSVLPKKIAKRKSFSPNFSKWSRKARLEISFCQFRYGCFSVKSGYRLALQSKLQEFVSNSSSSQKWWSSMWFINIPPKVIIFIWRDCLNAIPYLANLWVRKVMVNPCCHRCGVVVESSDHALFW</sequence>
<evidence type="ECO:0000313" key="3">
    <source>
        <dbReference type="Proteomes" id="UP001281410"/>
    </source>
</evidence>
<dbReference type="EMBL" id="JANJYJ010000007">
    <property type="protein sequence ID" value="KAK3200527.1"/>
    <property type="molecule type" value="Genomic_DNA"/>
</dbReference>
<reference evidence="2" key="1">
    <citation type="journal article" date="2023" name="Plant J.">
        <title>Genome sequences and population genomics provide insights into the demographic history, inbreeding, and mutation load of two 'living fossil' tree species of Dipteronia.</title>
        <authorList>
            <person name="Feng Y."/>
            <person name="Comes H.P."/>
            <person name="Chen J."/>
            <person name="Zhu S."/>
            <person name="Lu R."/>
            <person name="Zhang X."/>
            <person name="Li P."/>
            <person name="Qiu J."/>
            <person name="Olsen K.M."/>
            <person name="Qiu Y."/>
        </authorList>
    </citation>
    <scope>NUCLEOTIDE SEQUENCE</scope>
    <source>
        <strain evidence="2">NBL</strain>
    </source>
</reference>
<dbReference type="AlphaFoldDB" id="A0AAE0A567"/>
<protein>
    <recommendedName>
        <fullName evidence="1">Reverse transcriptase zinc-binding domain-containing protein</fullName>
    </recommendedName>
</protein>
<feature type="domain" description="Reverse transcriptase zinc-binding" evidence="1">
    <location>
        <begin position="49"/>
        <end position="133"/>
    </location>
</feature>
<accession>A0AAE0A567</accession>
<dbReference type="Proteomes" id="UP001281410">
    <property type="component" value="Unassembled WGS sequence"/>
</dbReference>
<comment type="caution">
    <text evidence="2">The sequence shown here is derived from an EMBL/GenBank/DDBJ whole genome shotgun (WGS) entry which is preliminary data.</text>
</comment>
<feature type="non-terminal residue" evidence="2">
    <location>
        <position position="134"/>
    </location>
</feature>